<protein>
    <submittedName>
        <fullName evidence="1">Uncharacterized protein</fullName>
    </submittedName>
</protein>
<comment type="caution">
    <text evidence="1">The sequence shown here is derived from an EMBL/GenBank/DDBJ whole genome shotgun (WGS) entry which is preliminary data.</text>
</comment>
<dbReference type="AlphaFoldDB" id="A0ABD0VLL7"/>
<accession>A0ABD0VLL7</accession>
<sequence length="94" mass="10656">MSSSGGRNEIGDGSSELNIEDNKLSWNYVTKLRNTSEGGGNVAFKYNYYNAIYKRSYYRVKAYLLKIVGHGIKVFQKKSSSEVTELQKKMSEAE</sequence>
<name>A0ABD0VLL7_DENTH</name>
<evidence type="ECO:0000313" key="2">
    <source>
        <dbReference type="Proteomes" id="UP001552299"/>
    </source>
</evidence>
<proteinExistence type="predicted"/>
<organism evidence="1 2">
    <name type="scientific">Dendrobium thyrsiflorum</name>
    <name type="common">Pinecone-like raceme dendrobium</name>
    <name type="synonym">Orchid</name>
    <dbReference type="NCBI Taxonomy" id="117978"/>
    <lineage>
        <taxon>Eukaryota</taxon>
        <taxon>Viridiplantae</taxon>
        <taxon>Streptophyta</taxon>
        <taxon>Embryophyta</taxon>
        <taxon>Tracheophyta</taxon>
        <taxon>Spermatophyta</taxon>
        <taxon>Magnoliopsida</taxon>
        <taxon>Liliopsida</taxon>
        <taxon>Asparagales</taxon>
        <taxon>Orchidaceae</taxon>
        <taxon>Epidendroideae</taxon>
        <taxon>Malaxideae</taxon>
        <taxon>Dendrobiinae</taxon>
        <taxon>Dendrobium</taxon>
    </lineage>
</organism>
<reference evidence="1 2" key="1">
    <citation type="journal article" date="2024" name="Plant Biotechnol. J.">
        <title>Dendrobium thyrsiflorum genome and its molecular insights into genes involved in important horticultural traits.</title>
        <authorList>
            <person name="Chen B."/>
            <person name="Wang J.Y."/>
            <person name="Zheng P.J."/>
            <person name="Li K.L."/>
            <person name="Liang Y.M."/>
            <person name="Chen X.F."/>
            <person name="Zhang C."/>
            <person name="Zhao X."/>
            <person name="He X."/>
            <person name="Zhang G.Q."/>
            <person name="Liu Z.J."/>
            <person name="Xu Q."/>
        </authorList>
    </citation>
    <scope>NUCLEOTIDE SEQUENCE [LARGE SCALE GENOMIC DNA]</scope>
    <source>
        <strain evidence="1">GZMU011</strain>
    </source>
</reference>
<dbReference type="Proteomes" id="UP001552299">
    <property type="component" value="Unassembled WGS sequence"/>
</dbReference>
<gene>
    <name evidence="1" type="ORF">M5K25_007592</name>
</gene>
<evidence type="ECO:0000313" key="1">
    <source>
        <dbReference type="EMBL" id="KAL0923532.1"/>
    </source>
</evidence>
<keyword evidence="2" id="KW-1185">Reference proteome</keyword>
<dbReference type="EMBL" id="JANQDX010000006">
    <property type="protein sequence ID" value="KAL0923532.1"/>
    <property type="molecule type" value="Genomic_DNA"/>
</dbReference>